<dbReference type="InterPro" id="IPR052196">
    <property type="entry name" value="Bact_Kbp"/>
</dbReference>
<reference evidence="2" key="2">
    <citation type="submission" date="2021-04" db="EMBL/GenBank/DDBJ databases">
        <authorList>
            <person name="Gilroy R."/>
        </authorList>
    </citation>
    <scope>NUCLEOTIDE SEQUENCE</scope>
    <source>
        <strain evidence="2">742</strain>
    </source>
</reference>
<evidence type="ECO:0000313" key="3">
    <source>
        <dbReference type="Proteomes" id="UP000824178"/>
    </source>
</evidence>
<dbReference type="SUPFAM" id="SSF54106">
    <property type="entry name" value="LysM domain"/>
    <property type="match status" value="1"/>
</dbReference>
<name>A0A9E2NQI8_9FIRM</name>
<sequence>MPYRMYLDGLLMPITPAKVTMKITNQNETATLINGEQINQLKAPGLTGVSFELLLPQVSYPFAVGITLPPRVYLARFEQLKTSCTPFQWILSRCRPGLLLPDFYSNLTVSLEDYEIIDDAEEGFDLKVKMELKQYRDYGTRRVTVTTAADGTATATLSAPARPAASAPKKDQYTTQEGDSLWNIAKQLLGDGARYAELYRLNRELLSNPTALAAGLVLSLPVERG</sequence>
<evidence type="ECO:0000313" key="2">
    <source>
        <dbReference type="EMBL" id="MBU3819802.1"/>
    </source>
</evidence>
<dbReference type="PANTHER" id="PTHR34700">
    <property type="entry name" value="POTASSIUM BINDING PROTEIN KBP"/>
    <property type="match status" value="1"/>
</dbReference>
<protein>
    <submittedName>
        <fullName evidence="2">LysM peptidoglycan-binding domain-containing protein</fullName>
    </submittedName>
</protein>
<dbReference type="CDD" id="cd00118">
    <property type="entry name" value="LysM"/>
    <property type="match status" value="1"/>
</dbReference>
<dbReference type="Gene3D" id="3.10.350.10">
    <property type="entry name" value="LysM domain"/>
    <property type="match status" value="1"/>
</dbReference>
<dbReference type="Proteomes" id="UP000824178">
    <property type="component" value="Unassembled WGS sequence"/>
</dbReference>
<organism evidence="2 3">
    <name type="scientific">Candidatus Faecalibacterium intestinavium</name>
    <dbReference type="NCBI Taxonomy" id="2838580"/>
    <lineage>
        <taxon>Bacteria</taxon>
        <taxon>Bacillati</taxon>
        <taxon>Bacillota</taxon>
        <taxon>Clostridia</taxon>
        <taxon>Eubacteriales</taxon>
        <taxon>Oscillospiraceae</taxon>
        <taxon>Faecalibacterium</taxon>
    </lineage>
</organism>
<dbReference type="InterPro" id="IPR018392">
    <property type="entry name" value="LysM"/>
</dbReference>
<gene>
    <name evidence="2" type="ORF">H9864_05465</name>
</gene>
<reference evidence="2" key="1">
    <citation type="journal article" date="2021" name="PeerJ">
        <title>Extensive microbial diversity within the chicken gut microbiome revealed by metagenomics and culture.</title>
        <authorList>
            <person name="Gilroy R."/>
            <person name="Ravi A."/>
            <person name="Getino M."/>
            <person name="Pursley I."/>
            <person name="Horton D.L."/>
            <person name="Alikhan N.F."/>
            <person name="Baker D."/>
            <person name="Gharbi K."/>
            <person name="Hall N."/>
            <person name="Watson M."/>
            <person name="Adriaenssens E.M."/>
            <person name="Foster-Nyarko E."/>
            <person name="Jarju S."/>
            <person name="Secka A."/>
            <person name="Antonio M."/>
            <person name="Oren A."/>
            <person name="Chaudhuri R.R."/>
            <person name="La Ragione R."/>
            <person name="Hildebrand F."/>
            <person name="Pallen M.J."/>
        </authorList>
    </citation>
    <scope>NUCLEOTIDE SEQUENCE</scope>
    <source>
        <strain evidence="2">742</strain>
    </source>
</reference>
<dbReference type="InterPro" id="IPR036779">
    <property type="entry name" value="LysM_dom_sf"/>
</dbReference>
<evidence type="ECO:0000259" key="1">
    <source>
        <dbReference type="PROSITE" id="PS51782"/>
    </source>
</evidence>
<dbReference type="PROSITE" id="PS51782">
    <property type="entry name" value="LYSM"/>
    <property type="match status" value="1"/>
</dbReference>
<dbReference type="Pfam" id="PF01476">
    <property type="entry name" value="LysM"/>
    <property type="match status" value="1"/>
</dbReference>
<proteinExistence type="predicted"/>
<dbReference type="EMBL" id="JAHLFH010000114">
    <property type="protein sequence ID" value="MBU3819802.1"/>
    <property type="molecule type" value="Genomic_DNA"/>
</dbReference>
<comment type="caution">
    <text evidence="2">The sequence shown here is derived from an EMBL/GenBank/DDBJ whole genome shotgun (WGS) entry which is preliminary data.</text>
</comment>
<dbReference type="AlphaFoldDB" id="A0A9E2NQI8"/>
<feature type="domain" description="LysM" evidence="1">
    <location>
        <begin position="171"/>
        <end position="220"/>
    </location>
</feature>
<dbReference type="PANTHER" id="PTHR34700:SF4">
    <property type="entry name" value="PHAGE-LIKE ELEMENT PBSX PROTEIN XKDP"/>
    <property type="match status" value="1"/>
</dbReference>
<accession>A0A9E2NQI8</accession>